<dbReference type="EMBL" id="JBHRTR010000050">
    <property type="protein sequence ID" value="MFC3230910.1"/>
    <property type="molecule type" value="Genomic_DNA"/>
</dbReference>
<organism evidence="5 6">
    <name type="scientific">Marinibaculum pumilum</name>
    <dbReference type="NCBI Taxonomy" id="1766165"/>
    <lineage>
        <taxon>Bacteria</taxon>
        <taxon>Pseudomonadati</taxon>
        <taxon>Pseudomonadota</taxon>
        <taxon>Alphaproteobacteria</taxon>
        <taxon>Rhodospirillales</taxon>
        <taxon>Rhodospirillaceae</taxon>
        <taxon>Marinibaculum</taxon>
    </lineage>
</organism>
<dbReference type="PANTHER" id="PTHR43464">
    <property type="entry name" value="METHYLTRANSFERASE"/>
    <property type="match status" value="1"/>
</dbReference>
<feature type="domain" description="Methyltransferase type 11" evidence="4">
    <location>
        <begin position="34"/>
        <end position="110"/>
    </location>
</feature>
<dbReference type="Proteomes" id="UP001595528">
    <property type="component" value="Unassembled WGS sequence"/>
</dbReference>
<gene>
    <name evidence="5" type="ORF">ACFOGJ_26935</name>
</gene>
<dbReference type="PANTHER" id="PTHR43464:SF19">
    <property type="entry name" value="UBIQUINONE BIOSYNTHESIS O-METHYLTRANSFERASE, MITOCHONDRIAL"/>
    <property type="match status" value="1"/>
</dbReference>
<evidence type="ECO:0000313" key="6">
    <source>
        <dbReference type="Proteomes" id="UP001595528"/>
    </source>
</evidence>
<comment type="caution">
    <text evidence="5">The sequence shown here is derived from an EMBL/GenBank/DDBJ whole genome shotgun (WGS) entry which is preliminary data.</text>
</comment>
<dbReference type="InterPro" id="IPR029063">
    <property type="entry name" value="SAM-dependent_MTases_sf"/>
</dbReference>
<dbReference type="Pfam" id="PF08241">
    <property type="entry name" value="Methyltransf_11"/>
    <property type="match status" value="1"/>
</dbReference>
<dbReference type="SUPFAM" id="SSF53335">
    <property type="entry name" value="S-adenosyl-L-methionine-dependent methyltransferases"/>
    <property type="match status" value="1"/>
</dbReference>
<dbReference type="Gene3D" id="3.40.50.150">
    <property type="entry name" value="Vaccinia Virus protein VP39"/>
    <property type="match status" value="1"/>
</dbReference>
<evidence type="ECO:0000313" key="5">
    <source>
        <dbReference type="EMBL" id="MFC3230910.1"/>
    </source>
</evidence>
<dbReference type="InterPro" id="IPR013216">
    <property type="entry name" value="Methyltransf_11"/>
</dbReference>
<accession>A0ABV7L9F5</accession>
<keyword evidence="3" id="KW-0949">S-adenosyl-L-methionine</keyword>
<reference evidence="6" key="1">
    <citation type="journal article" date="2019" name="Int. J. Syst. Evol. Microbiol.">
        <title>The Global Catalogue of Microorganisms (GCM) 10K type strain sequencing project: providing services to taxonomists for standard genome sequencing and annotation.</title>
        <authorList>
            <consortium name="The Broad Institute Genomics Platform"/>
            <consortium name="The Broad Institute Genome Sequencing Center for Infectious Disease"/>
            <person name="Wu L."/>
            <person name="Ma J."/>
        </authorList>
    </citation>
    <scope>NUCLEOTIDE SEQUENCE [LARGE SCALE GENOMIC DNA]</scope>
    <source>
        <strain evidence="6">KCTC 42964</strain>
    </source>
</reference>
<dbReference type="GO" id="GO:0032259">
    <property type="term" value="P:methylation"/>
    <property type="evidence" value="ECO:0007669"/>
    <property type="project" value="UniProtKB-KW"/>
</dbReference>
<keyword evidence="2" id="KW-0808">Transferase</keyword>
<protein>
    <submittedName>
        <fullName evidence="5">Methyltransferase domain-containing protein</fullName>
    </submittedName>
</protein>
<dbReference type="GO" id="GO:0008168">
    <property type="term" value="F:methyltransferase activity"/>
    <property type="evidence" value="ECO:0007669"/>
    <property type="project" value="UniProtKB-KW"/>
</dbReference>
<dbReference type="RefSeq" id="WP_379906377.1">
    <property type="nucleotide sequence ID" value="NZ_JBHRTR010000050.1"/>
</dbReference>
<proteinExistence type="predicted"/>
<name>A0ABV7L9F5_9PROT</name>
<evidence type="ECO:0000256" key="2">
    <source>
        <dbReference type="ARBA" id="ARBA00022679"/>
    </source>
</evidence>
<evidence type="ECO:0000259" key="4">
    <source>
        <dbReference type="Pfam" id="PF08241"/>
    </source>
</evidence>
<sequence length="228" mass="25889">MLKRLAHWMSRSSRARRAAVFIDRLRPRPEDRIVDLGGGTGDHFASVFPFRDNVTIADLSAADLARAAAHHGFRTQRIDGAERLPFEDGAFDIVFCSSVLEHVTGPKATVLAIETDAEFRAVARRHQAQFAAEIRRIGGSYFVQTPYRYFPVESHTWLPVLIVLLPRPVQKRVMAFFGRFWPKRSLPDWHLLTAAELATLFPDAEILREYRFGFVKSLIAVRAASDRT</sequence>
<evidence type="ECO:0000256" key="3">
    <source>
        <dbReference type="ARBA" id="ARBA00022691"/>
    </source>
</evidence>
<keyword evidence="1 5" id="KW-0489">Methyltransferase</keyword>
<evidence type="ECO:0000256" key="1">
    <source>
        <dbReference type="ARBA" id="ARBA00022603"/>
    </source>
</evidence>
<keyword evidence="6" id="KW-1185">Reference proteome</keyword>